<dbReference type="Proteomes" id="UP000025227">
    <property type="component" value="Unplaced"/>
</dbReference>
<protein>
    <submittedName>
        <fullName evidence="2">Reverse transcriptase</fullName>
    </submittedName>
</protein>
<reference evidence="2" key="1">
    <citation type="submission" date="2020-12" db="UniProtKB">
        <authorList>
            <consortium name="WormBaseParasite"/>
        </authorList>
    </citation>
    <scope>IDENTIFICATION</scope>
    <source>
        <strain evidence="2">MHco3</strain>
    </source>
</reference>
<name>A0A7I4YYA4_HAECO</name>
<evidence type="ECO:0000313" key="1">
    <source>
        <dbReference type="Proteomes" id="UP000025227"/>
    </source>
</evidence>
<evidence type="ECO:0000313" key="2">
    <source>
        <dbReference type="WBParaSite" id="HCON_00154560-00001"/>
    </source>
</evidence>
<organism evidence="1 2">
    <name type="scientific">Haemonchus contortus</name>
    <name type="common">Barber pole worm</name>
    <dbReference type="NCBI Taxonomy" id="6289"/>
    <lineage>
        <taxon>Eukaryota</taxon>
        <taxon>Metazoa</taxon>
        <taxon>Ecdysozoa</taxon>
        <taxon>Nematoda</taxon>
        <taxon>Chromadorea</taxon>
        <taxon>Rhabditida</taxon>
        <taxon>Rhabditina</taxon>
        <taxon>Rhabditomorpha</taxon>
        <taxon>Strongyloidea</taxon>
        <taxon>Trichostrongylidae</taxon>
        <taxon>Haemonchus</taxon>
    </lineage>
</organism>
<accession>A0A7I4YYA4</accession>
<dbReference type="AlphaFoldDB" id="A0A7I4YYA4"/>
<dbReference type="WBParaSite" id="HCON_00154560-00001">
    <property type="protein sequence ID" value="HCON_00154560-00001"/>
    <property type="gene ID" value="HCON_00154560"/>
</dbReference>
<keyword evidence="1" id="KW-1185">Reference proteome</keyword>
<sequence length="83" mass="10109">MLIRQNLPVINFVSGEERRSSYDDRAHIQTERQTDRQTDEALYNDRKKSWNKAKLHLVVAKARRRIWKEEWLKTSKSNDYVQY</sequence>
<proteinExistence type="predicted"/>